<evidence type="ECO:0000256" key="4">
    <source>
        <dbReference type="ARBA" id="ARBA00022824"/>
    </source>
</evidence>
<sequence>MKEARLSSELPSIDSLISDLNVDYLETASWLTIGSKYGAKKAARTEVASPKNDERLMVKGNKRKRKRKVRLPKNYDPNVPPDPERWLPKYERSAYKKRKDKRAREREIGRGTQGTVTENPEAETVIFSENATSSPKSPLHGLTAGTQNIGPRQMHPAPQRPKKKKKERKS</sequence>
<keyword evidence="9" id="KW-1185">Reference proteome</keyword>
<protein>
    <submittedName>
        <fullName evidence="10">SRP72 domain-containing protein</fullName>
    </submittedName>
</protein>
<feature type="region of interest" description="Disordered" evidence="6">
    <location>
        <begin position="41"/>
        <end position="170"/>
    </location>
</feature>
<evidence type="ECO:0000313" key="9">
    <source>
        <dbReference type="Proteomes" id="UP000270296"/>
    </source>
</evidence>
<keyword evidence="3" id="KW-0963">Cytoplasm</keyword>
<evidence type="ECO:0000256" key="6">
    <source>
        <dbReference type="SAM" id="MobiDB-lite"/>
    </source>
</evidence>
<reference evidence="10" key="1">
    <citation type="submission" date="2016-06" db="UniProtKB">
        <authorList>
            <consortium name="WormBaseParasite"/>
        </authorList>
    </citation>
    <scope>IDENTIFICATION</scope>
</reference>
<dbReference type="InterPro" id="IPR013699">
    <property type="entry name" value="Signal_recog_part_SRP72_RNA-bd"/>
</dbReference>
<gene>
    <name evidence="8" type="ORF">SBAD_LOCUS12539</name>
</gene>
<keyword evidence="4" id="KW-0256">Endoplasmic reticulum</keyword>
<evidence type="ECO:0000313" key="8">
    <source>
        <dbReference type="EMBL" id="VDP49428.1"/>
    </source>
</evidence>
<dbReference type="OrthoDB" id="5421607at2759"/>
<dbReference type="GO" id="GO:0005786">
    <property type="term" value="C:signal recognition particle, endoplasmic reticulum targeting"/>
    <property type="evidence" value="ECO:0007669"/>
    <property type="project" value="TreeGrafter"/>
</dbReference>
<dbReference type="Pfam" id="PF08492">
    <property type="entry name" value="SRP72"/>
    <property type="match status" value="1"/>
</dbReference>
<feature type="compositionally biased region" description="Basic and acidic residues" evidence="6">
    <location>
        <begin position="82"/>
        <end position="94"/>
    </location>
</feature>
<dbReference type="EMBL" id="UZAM01018075">
    <property type="protein sequence ID" value="VDP49428.1"/>
    <property type="molecule type" value="Genomic_DNA"/>
</dbReference>
<dbReference type="PANTHER" id="PTHR14094:SF9">
    <property type="entry name" value="SIGNAL RECOGNITION PARTICLE SUBUNIT SRP72"/>
    <property type="match status" value="1"/>
</dbReference>
<evidence type="ECO:0000256" key="1">
    <source>
        <dbReference type="ARBA" id="ARBA00004240"/>
    </source>
</evidence>
<evidence type="ECO:0000313" key="10">
    <source>
        <dbReference type="WBParaSite" id="SBAD_0001294801-mRNA-1"/>
    </source>
</evidence>
<dbReference type="PANTHER" id="PTHR14094">
    <property type="entry name" value="SIGNAL RECOGNITION PARTICLE 72"/>
    <property type="match status" value="1"/>
</dbReference>
<dbReference type="GO" id="GO:0008312">
    <property type="term" value="F:7S RNA binding"/>
    <property type="evidence" value="ECO:0007669"/>
    <property type="project" value="InterPro"/>
</dbReference>
<feature type="compositionally biased region" description="Basic residues" evidence="6">
    <location>
        <begin position="60"/>
        <end position="71"/>
    </location>
</feature>
<evidence type="ECO:0000259" key="7">
    <source>
        <dbReference type="Pfam" id="PF08492"/>
    </source>
</evidence>
<proteinExistence type="predicted"/>
<comment type="subcellular location">
    <subcellularLocation>
        <location evidence="2">Cytoplasm</location>
    </subcellularLocation>
    <subcellularLocation>
        <location evidence="1">Endoplasmic reticulum</location>
    </subcellularLocation>
</comment>
<dbReference type="AlphaFoldDB" id="A0A183J9J1"/>
<name>A0A183J9J1_9BILA</name>
<feature type="domain" description="Signal recognition particle SRP72 subunit RNA-binding" evidence="7">
    <location>
        <begin position="47"/>
        <end position="97"/>
    </location>
</feature>
<dbReference type="GO" id="GO:0006614">
    <property type="term" value="P:SRP-dependent cotranslational protein targeting to membrane"/>
    <property type="evidence" value="ECO:0007669"/>
    <property type="project" value="InterPro"/>
</dbReference>
<reference evidence="8 9" key="2">
    <citation type="submission" date="2018-11" db="EMBL/GenBank/DDBJ databases">
        <authorList>
            <consortium name="Pathogen Informatics"/>
        </authorList>
    </citation>
    <scope>NUCLEOTIDE SEQUENCE [LARGE SCALE GENOMIC DNA]</scope>
</reference>
<keyword evidence="5" id="KW-0687">Ribonucleoprotein</keyword>
<evidence type="ECO:0000256" key="3">
    <source>
        <dbReference type="ARBA" id="ARBA00022490"/>
    </source>
</evidence>
<dbReference type="Proteomes" id="UP000270296">
    <property type="component" value="Unassembled WGS sequence"/>
</dbReference>
<accession>A0A183J9J1</accession>
<evidence type="ECO:0000256" key="5">
    <source>
        <dbReference type="ARBA" id="ARBA00023274"/>
    </source>
</evidence>
<dbReference type="GO" id="GO:0043022">
    <property type="term" value="F:ribosome binding"/>
    <property type="evidence" value="ECO:0007669"/>
    <property type="project" value="TreeGrafter"/>
</dbReference>
<dbReference type="GO" id="GO:0005783">
    <property type="term" value="C:endoplasmic reticulum"/>
    <property type="evidence" value="ECO:0007669"/>
    <property type="project" value="UniProtKB-SubCell"/>
</dbReference>
<feature type="compositionally biased region" description="Polar residues" evidence="6">
    <location>
        <begin position="127"/>
        <end position="136"/>
    </location>
</feature>
<evidence type="ECO:0000256" key="2">
    <source>
        <dbReference type="ARBA" id="ARBA00004496"/>
    </source>
</evidence>
<feature type="compositionally biased region" description="Basic residues" evidence="6">
    <location>
        <begin position="160"/>
        <end position="170"/>
    </location>
</feature>
<organism evidence="10">
    <name type="scientific">Soboliphyme baturini</name>
    <dbReference type="NCBI Taxonomy" id="241478"/>
    <lineage>
        <taxon>Eukaryota</taxon>
        <taxon>Metazoa</taxon>
        <taxon>Ecdysozoa</taxon>
        <taxon>Nematoda</taxon>
        <taxon>Enoplea</taxon>
        <taxon>Dorylaimia</taxon>
        <taxon>Dioctophymatida</taxon>
        <taxon>Dioctophymatoidea</taxon>
        <taxon>Soboliphymatidae</taxon>
        <taxon>Soboliphyme</taxon>
    </lineage>
</organism>
<dbReference type="InterPro" id="IPR026270">
    <property type="entry name" value="SRP72"/>
</dbReference>
<dbReference type="WBParaSite" id="SBAD_0001294801-mRNA-1">
    <property type="protein sequence ID" value="SBAD_0001294801-mRNA-1"/>
    <property type="gene ID" value="SBAD_0001294801"/>
</dbReference>